<protein>
    <submittedName>
        <fullName evidence="1">Uncharacterized protein</fullName>
    </submittedName>
</protein>
<comment type="caution">
    <text evidence="1">The sequence shown here is derived from an EMBL/GenBank/DDBJ whole genome shotgun (WGS) entry which is preliminary data.</text>
</comment>
<proteinExistence type="predicted"/>
<accession>A0ACC0HPQ0</accession>
<name>A0ACC0HPQ0_9ERIC</name>
<keyword evidence="2" id="KW-1185">Reference proteome</keyword>
<organism evidence="1 2">
    <name type="scientific">Camellia lanceoleosa</name>
    <dbReference type="NCBI Taxonomy" id="1840588"/>
    <lineage>
        <taxon>Eukaryota</taxon>
        <taxon>Viridiplantae</taxon>
        <taxon>Streptophyta</taxon>
        <taxon>Embryophyta</taxon>
        <taxon>Tracheophyta</taxon>
        <taxon>Spermatophyta</taxon>
        <taxon>Magnoliopsida</taxon>
        <taxon>eudicotyledons</taxon>
        <taxon>Gunneridae</taxon>
        <taxon>Pentapetalae</taxon>
        <taxon>asterids</taxon>
        <taxon>Ericales</taxon>
        <taxon>Theaceae</taxon>
        <taxon>Camellia</taxon>
    </lineage>
</organism>
<sequence>MALGVLGLEWDAGLFVDDDLLSIDFSVNQGILAEVDSLRTMSLISVWLFVVSQTLVDSVPHFNYRESLLAAVIKNISSVDDVVRF</sequence>
<dbReference type="Proteomes" id="UP001060215">
    <property type="component" value="Chromosome 4"/>
</dbReference>
<reference evidence="1 2" key="1">
    <citation type="journal article" date="2022" name="Plant J.">
        <title>Chromosome-level genome of Camellia lanceoleosa provides a valuable resource for understanding genome evolution and self-incompatibility.</title>
        <authorList>
            <person name="Gong W."/>
            <person name="Xiao S."/>
            <person name="Wang L."/>
            <person name="Liao Z."/>
            <person name="Chang Y."/>
            <person name="Mo W."/>
            <person name="Hu G."/>
            <person name="Li W."/>
            <person name="Zhao G."/>
            <person name="Zhu H."/>
            <person name="Hu X."/>
            <person name="Ji K."/>
            <person name="Xiang X."/>
            <person name="Song Q."/>
            <person name="Yuan D."/>
            <person name="Jin S."/>
            <person name="Zhang L."/>
        </authorList>
    </citation>
    <scope>NUCLEOTIDE SEQUENCE [LARGE SCALE GENOMIC DNA]</scope>
    <source>
        <strain evidence="1">SQ_2022a</strain>
    </source>
</reference>
<evidence type="ECO:0000313" key="1">
    <source>
        <dbReference type="EMBL" id="KAI8015325.1"/>
    </source>
</evidence>
<gene>
    <name evidence="1" type="ORF">LOK49_LG05G00336</name>
</gene>
<dbReference type="EMBL" id="CM045761">
    <property type="protein sequence ID" value="KAI8015325.1"/>
    <property type="molecule type" value="Genomic_DNA"/>
</dbReference>
<evidence type="ECO:0000313" key="2">
    <source>
        <dbReference type="Proteomes" id="UP001060215"/>
    </source>
</evidence>